<evidence type="ECO:0000256" key="5">
    <source>
        <dbReference type="ARBA" id="ARBA00023136"/>
    </source>
</evidence>
<feature type="domain" description="ABC transmembrane type-1" evidence="8">
    <location>
        <begin position="289"/>
        <end position="476"/>
    </location>
</feature>
<dbReference type="GO" id="GO:0005886">
    <property type="term" value="C:plasma membrane"/>
    <property type="evidence" value="ECO:0007669"/>
    <property type="project" value="UniProtKB-SubCell"/>
</dbReference>
<dbReference type="EMBL" id="JADIMF010000010">
    <property type="protein sequence ID" value="MBO8468272.1"/>
    <property type="molecule type" value="Genomic_DNA"/>
</dbReference>
<dbReference type="GO" id="GO:0006865">
    <property type="term" value="P:amino acid transport"/>
    <property type="evidence" value="ECO:0007669"/>
    <property type="project" value="UniProtKB-KW"/>
</dbReference>
<organism evidence="9 10">
    <name type="scientific">Candidatus Ornithospirochaeta stercoravium</name>
    <dbReference type="NCBI Taxonomy" id="2840897"/>
    <lineage>
        <taxon>Bacteria</taxon>
        <taxon>Pseudomonadati</taxon>
        <taxon>Spirochaetota</taxon>
        <taxon>Spirochaetia</taxon>
        <taxon>Spirochaetales</taxon>
        <taxon>Spirochaetaceae</taxon>
        <taxon>Spirochaetaceae incertae sedis</taxon>
        <taxon>Candidatus Ornithospirochaeta</taxon>
    </lineage>
</organism>
<dbReference type="Gene3D" id="3.40.190.10">
    <property type="entry name" value="Periplasmic binding protein-like II"/>
    <property type="match status" value="4"/>
</dbReference>
<dbReference type="PANTHER" id="PTHR30614">
    <property type="entry name" value="MEMBRANE COMPONENT OF AMINO ACID ABC TRANSPORTER"/>
    <property type="match status" value="1"/>
</dbReference>
<dbReference type="PANTHER" id="PTHR30614:SF0">
    <property type="entry name" value="L-CYSTINE TRANSPORT SYSTEM PERMEASE PROTEIN TCYL"/>
    <property type="match status" value="1"/>
</dbReference>
<evidence type="ECO:0000256" key="6">
    <source>
        <dbReference type="SAM" id="Phobius"/>
    </source>
</evidence>
<dbReference type="SUPFAM" id="SSF161098">
    <property type="entry name" value="MetI-like"/>
    <property type="match status" value="1"/>
</dbReference>
<evidence type="ECO:0000256" key="4">
    <source>
        <dbReference type="ARBA" id="ARBA00022989"/>
    </source>
</evidence>
<dbReference type="CDD" id="cd06261">
    <property type="entry name" value="TM_PBP2"/>
    <property type="match status" value="1"/>
</dbReference>
<evidence type="ECO:0000259" key="8">
    <source>
        <dbReference type="PROSITE" id="PS50928"/>
    </source>
</evidence>
<evidence type="ECO:0000313" key="9">
    <source>
        <dbReference type="EMBL" id="MBO8468272.1"/>
    </source>
</evidence>
<evidence type="ECO:0000256" key="3">
    <source>
        <dbReference type="ARBA" id="ARBA00022970"/>
    </source>
</evidence>
<dbReference type="PROSITE" id="PS50928">
    <property type="entry name" value="ABC_TM1"/>
    <property type="match status" value="1"/>
</dbReference>
<comment type="subcellular location">
    <subcellularLocation>
        <location evidence="1">Cell membrane</location>
        <topology evidence="1">Multi-pass membrane protein</topology>
    </subcellularLocation>
</comment>
<evidence type="ECO:0000313" key="10">
    <source>
        <dbReference type="Proteomes" id="UP000810292"/>
    </source>
</evidence>
<feature type="transmembrane region" description="Helical" evidence="6">
    <location>
        <begin position="355"/>
        <end position="376"/>
    </location>
</feature>
<dbReference type="Gene3D" id="1.10.3720.10">
    <property type="entry name" value="MetI-like"/>
    <property type="match status" value="1"/>
</dbReference>
<reference evidence="9" key="1">
    <citation type="submission" date="2020-10" db="EMBL/GenBank/DDBJ databases">
        <authorList>
            <person name="Gilroy R."/>
        </authorList>
    </citation>
    <scope>NUCLEOTIDE SEQUENCE</scope>
    <source>
        <strain evidence="9">14700</strain>
    </source>
</reference>
<dbReference type="InterPro" id="IPR000515">
    <property type="entry name" value="MetI-like"/>
</dbReference>
<feature type="transmembrane region" description="Helical" evidence="6">
    <location>
        <begin position="282"/>
        <end position="315"/>
    </location>
</feature>
<reference evidence="9" key="2">
    <citation type="journal article" date="2021" name="PeerJ">
        <title>Extensive microbial diversity within the chicken gut microbiome revealed by metagenomics and culture.</title>
        <authorList>
            <person name="Gilroy R."/>
            <person name="Ravi A."/>
            <person name="Getino M."/>
            <person name="Pursley I."/>
            <person name="Horton D.L."/>
            <person name="Alikhan N.F."/>
            <person name="Baker D."/>
            <person name="Gharbi K."/>
            <person name="Hall N."/>
            <person name="Watson M."/>
            <person name="Adriaenssens E.M."/>
            <person name="Foster-Nyarko E."/>
            <person name="Jarju S."/>
            <person name="Secka A."/>
            <person name="Antonio M."/>
            <person name="Oren A."/>
            <person name="Chaudhuri R.R."/>
            <person name="La Ragione R."/>
            <person name="Hildebrand F."/>
            <person name="Pallen M.J."/>
        </authorList>
    </citation>
    <scope>NUCLEOTIDE SEQUENCE</scope>
    <source>
        <strain evidence="9">14700</strain>
    </source>
</reference>
<gene>
    <name evidence="9" type="ORF">IAA72_00620</name>
</gene>
<keyword evidence="2 6" id="KW-0812">Transmembrane</keyword>
<feature type="transmembrane region" description="Helical" evidence="6">
    <location>
        <begin position="454"/>
        <end position="476"/>
    </location>
</feature>
<comment type="caution">
    <text evidence="9">The sequence shown here is derived from an EMBL/GenBank/DDBJ whole genome shotgun (WGS) entry which is preliminary data.</text>
</comment>
<keyword evidence="3" id="KW-0029">Amino-acid transport</keyword>
<dbReference type="InterPro" id="IPR043429">
    <property type="entry name" value="ArtM/GltK/GlnP/TcyL/YhdX-like"/>
</dbReference>
<keyword evidence="4 6" id="KW-1133">Transmembrane helix</keyword>
<feature type="signal peptide" evidence="7">
    <location>
        <begin position="1"/>
        <end position="20"/>
    </location>
</feature>
<dbReference type="InterPro" id="IPR001638">
    <property type="entry name" value="Solute-binding_3/MltF_N"/>
</dbReference>
<evidence type="ECO:0000256" key="2">
    <source>
        <dbReference type="ARBA" id="ARBA00022692"/>
    </source>
</evidence>
<dbReference type="InterPro" id="IPR035906">
    <property type="entry name" value="MetI-like_sf"/>
</dbReference>
<dbReference type="Proteomes" id="UP000810292">
    <property type="component" value="Unassembled WGS sequence"/>
</dbReference>
<feature type="transmembrane region" description="Helical" evidence="6">
    <location>
        <begin position="327"/>
        <end position="349"/>
    </location>
</feature>
<name>A0A9D9NC33_9SPIO</name>
<dbReference type="SUPFAM" id="SSF53850">
    <property type="entry name" value="Periplasmic binding protein-like II"/>
    <property type="match status" value="2"/>
</dbReference>
<protein>
    <submittedName>
        <fullName evidence="9">Transporter substrate-binding domain-containing protein</fullName>
    </submittedName>
</protein>
<keyword evidence="3" id="KW-0813">Transport</keyword>
<dbReference type="GO" id="GO:0055085">
    <property type="term" value="P:transmembrane transport"/>
    <property type="evidence" value="ECO:0007669"/>
    <property type="project" value="InterPro"/>
</dbReference>
<keyword evidence="5 6" id="KW-0472">Membrane</keyword>
<feature type="chain" id="PRO_5038942745" evidence="7">
    <location>
        <begin position="21"/>
        <end position="501"/>
    </location>
</feature>
<sequence>MKKFCLLFAVFIMLSSFVFAESEFTEIEDLNGHNIGVQTAVLYEELIQDRVPDSTIQYYTMPNDMILALKSGKVDAYLIEEVSYGVQKKNHPDLAVLEEPAGYINATCIIGNNERQGRLLAELNAFIAESHANGLLAELYDYWIADFDPVNDTCDITGFTGENGTIAVAVEGGYEPFSFISNGNISGFDVDFICRFARAYGYTPEFYEVPFEAIAPGVESGKYDIGMNIVVSEERNETGTLSDVYYSTPIRLVILGEDESGLTFFQQLAQSFEKTFLRESRWILFVQGAGVTVLITITSILAGTILGFIIFMLCRKGNKIMNKGTNVFLWLIHGMPTVLLLMILYYIVFGSSSLSGTWVSVVGFSLMFACSMIDMLRVGCNAIGRGQFEASRALGYSEHQSFFKIILPQAAQHFLPIYRNDVVTLIKETSVVGYIAVLDLTKISDLVRSRTYEAFFPLIVTAIMYFVISAILTRLVTLVENAIDPKRRKKDKILKGIKEIE</sequence>
<dbReference type="Pfam" id="PF00497">
    <property type="entry name" value="SBP_bac_3"/>
    <property type="match status" value="1"/>
</dbReference>
<evidence type="ECO:0000256" key="1">
    <source>
        <dbReference type="ARBA" id="ARBA00004651"/>
    </source>
</evidence>
<proteinExistence type="predicted"/>
<accession>A0A9D9NC33</accession>
<evidence type="ECO:0000256" key="7">
    <source>
        <dbReference type="SAM" id="SignalP"/>
    </source>
</evidence>
<keyword evidence="7" id="KW-0732">Signal</keyword>
<dbReference type="AlphaFoldDB" id="A0A9D9NC33"/>